<keyword evidence="2" id="KW-0378">Hydrolase</keyword>
<dbReference type="InterPro" id="IPR007569">
    <property type="entry name" value="DUF559"/>
</dbReference>
<name>A0A7Y4KZK2_9ACTN</name>
<dbReference type="AlphaFoldDB" id="A0A7Y4KZK2"/>
<evidence type="ECO:0000313" key="5">
    <source>
        <dbReference type="Proteomes" id="UP000553957"/>
    </source>
</evidence>
<dbReference type="RefSeq" id="WP_171673302.1">
    <property type="nucleotide sequence ID" value="NZ_BAAAGT010000002.1"/>
</dbReference>
<dbReference type="Gene3D" id="3.40.960.10">
    <property type="entry name" value="VSR Endonuclease"/>
    <property type="match status" value="1"/>
</dbReference>
<dbReference type="SUPFAM" id="SSF52980">
    <property type="entry name" value="Restriction endonuclease-like"/>
    <property type="match status" value="1"/>
</dbReference>
<keyword evidence="2" id="KW-0255">Endonuclease</keyword>
<dbReference type="EMBL" id="JABJRC010000002">
    <property type="protein sequence ID" value="NOL40827.1"/>
    <property type="molecule type" value="Genomic_DNA"/>
</dbReference>
<dbReference type="InterPro" id="IPR011335">
    <property type="entry name" value="Restrct_endonuc-II-like"/>
</dbReference>
<gene>
    <name evidence="2" type="ORF">HNR71_004971</name>
    <name evidence="3" type="ORF">HPO96_11275</name>
</gene>
<evidence type="ECO:0000313" key="3">
    <source>
        <dbReference type="EMBL" id="NOL40827.1"/>
    </source>
</evidence>
<reference evidence="3 4" key="1">
    <citation type="submission" date="2020-05" db="EMBL/GenBank/DDBJ databases">
        <title>Genome sequence of Kribbella sandramycini ATCC 39419.</title>
        <authorList>
            <person name="Maclea K.S."/>
            <person name="Fair J.L."/>
        </authorList>
    </citation>
    <scope>NUCLEOTIDE SEQUENCE [LARGE SCALE GENOMIC DNA]</scope>
    <source>
        <strain evidence="3 4">ATCC 39419</strain>
    </source>
</reference>
<organism evidence="3 4">
    <name type="scientific">Kribbella sandramycini</name>
    <dbReference type="NCBI Taxonomy" id="60450"/>
    <lineage>
        <taxon>Bacteria</taxon>
        <taxon>Bacillati</taxon>
        <taxon>Actinomycetota</taxon>
        <taxon>Actinomycetes</taxon>
        <taxon>Propionibacteriales</taxon>
        <taxon>Kribbellaceae</taxon>
        <taxon>Kribbella</taxon>
    </lineage>
</organism>
<sequence length="308" mass="33305">MTPVAEILAQLGGWATFGDLRKITGRRALAGALARGDVVRPARGIYCHPQLADDRSAAAAHTAVLSHTSAALAWGLPLLVAPPKAHLTIPTNRNARPGPPAVLHWADLPAADLRRGRTSLERTVLDCARILPFGEALAIADAALATGRLTAEELQAAALRSRGRGRPNVVRVGSVADRRSESFLESVLRGVLLSAGIERFEPQVLVGTPGGRARVDLGDQVGRIALEAEGYEFHGTPAKFADDCRRYDELVSAGWLVLRFTYQHVLGDPDWVVDTVRSAIAQRADERVIVSREPDQRSRRPLTRGGRW</sequence>
<dbReference type="Proteomes" id="UP000553957">
    <property type="component" value="Unassembled WGS sequence"/>
</dbReference>
<keyword evidence="2" id="KW-0540">Nuclease</keyword>
<dbReference type="GO" id="GO:0004519">
    <property type="term" value="F:endonuclease activity"/>
    <property type="evidence" value="ECO:0007669"/>
    <property type="project" value="UniProtKB-KW"/>
</dbReference>
<dbReference type="Pfam" id="PF04480">
    <property type="entry name" value="DUF559"/>
    <property type="match status" value="1"/>
</dbReference>
<accession>A0A7Y4KZK2</accession>
<proteinExistence type="predicted"/>
<evidence type="ECO:0000313" key="4">
    <source>
        <dbReference type="Proteomes" id="UP000534306"/>
    </source>
</evidence>
<dbReference type="Proteomes" id="UP000534306">
    <property type="component" value="Unassembled WGS sequence"/>
</dbReference>
<evidence type="ECO:0000259" key="1">
    <source>
        <dbReference type="Pfam" id="PF04480"/>
    </source>
</evidence>
<reference evidence="2 5" key="2">
    <citation type="submission" date="2020-08" db="EMBL/GenBank/DDBJ databases">
        <title>Sequencing the genomes of 1000 actinobacteria strains.</title>
        <authorList>
            <person name="Klenk H.-P."/>
        </authorList>
    </citation>
    <scope>NUCLEOTIDE SEQUENCE [LARGE SCALE GENOMIC DNA]</scope>
    <source>
        <strain evidence="2 5">DSM 15626</strain>
    </source>
</reference>
<evidence type="ECO:0000313" key="2">
    <source>
        <dbReference type="EMBL" id="MBB6569334.1"/>
    </source>
</evidence>
<keyword evidence="4" id="KW-1185">Reference proteome</keyword>
<comment type="caution">
    <text evidence="3">The sequence shown here is derived from an EMBL/GenBank/DDBJ whole genome shotgun (WGS) entry which is preliminary data.</text>
</comment>
<protein>
    <submittedName>
        <fullName evidence="3">DUF559 domain-containing protein</fullName>
    </submittedName>
    <submittedName>
        <fullName evidence="2">Very-short-patch-repair endonuclease</fullName>
    </submittedName>
</protein>
<dbReference type="EMBL" id="JACHKF010000001">
    <property type="protein sequence ID" value="MBB6569334.1"/>
    <property type="molecule type" value="Genomic_DNA"/>
</dbReference>
<feature type="domain" description="DUF559" evidence="1">
    <location>
        <begin position="213"/>
        <end position="279"/>
    </location>
</feature>